<organism evidence="1 2">
    <name type="scientific">Paramecium sonneborni</name>
    <dbReference type="NCBI Taxonomy" id="65129"/>
    <lineage>
        <taxon>Eukaryota</taxon>
        <taxon>Sar</taxon>
        <taxon>Alveolata</taxon>
        <taxon>Ciliophora</taxon>
        <taxon>Intramacronucleata</taxon>
        <taxon>Oligohymenophorea</taxon>
        <taxon>Peniculida</taxon>
        <taxon>Parameciidae</taxon>
        <taxon>Paramecium</taxon>
    </lineage>
</organism>
<name>A0A8S1QBB6_9CILI</name>
<gene>
    <name evidence="1" type="ORF">PSON_ATCC_30995.1.T1010014</name>
</gene>
<keyword evidence="2" id="KW-1185">Reference proteome</keyword>
<reference evidence="1" key="1">
    <citation type="submission" date="2021-01" db="EMBL/GenBank/DDBJ databases">
        <authorList>
            <consortium name="Genoscope - CEA"/>
            <person name="William W."/>
        </authorList>
    </citation>
    <scope>NUCLEOTIDE SEQUENCE</scope>
</reference>
<evidence type="ECO:0000313" key="2">
    <source>
        <dbReference type="Proteomes" id="UP000692954"/>
    </source>
</evidence>
<sequence>MYKDVKIYQFIYQIINNANKVFKDALQIQLQGLYQSDG</sequence>
<accession>A0A8S1QBB6</accession>
<protein>
    <submittedName>
        <fullName evidence="1">Uncharacterized protein</fullName>
    </submittedName>
</protein>
<comment type="caution">
    <text evidence="1">The sequence shown here is derived from an EMBL/GenBank/DDBJ whole genome shotgun (WGS) entry which is preliminary data.</text>
</comment>
<dbReference type="AlphaFoldDB" id="A0A8S1QBB6"/>
<evidence type="ECO:0000313" key="1">
    <source>
        <dbReference type="EMBL" id="CAD8112475.1"/>
    </source>
</evidence>
<dbReference type="Proteomes" id="UP000692954">
    <property type="component" value="Unassembled WGS sequence"/>
</dbReference>
<dbReference type="EMBL" id="CAJJDN010000101">
    <property type="protein sequence ID" value="CAD8112475.1"/>
    <property type="molecule type" value="Genomic_DNA"/>
</dbReference>
<proteinExistence type="predicted"/>